<keyword evidence="6" id="KW-1278">Translocase</keyword>
<evidence type="ECO:0000256" key="8">
    <source>
        <dbReference type="ARBA" id="ARBA00023136"/>
    </source>
</evidence>
<feature type="transmembrane region" description="Helical" evidence="9">
    <location>
        <begin position="260"/>
        <end position="291"/>
    </location>
</feature>
<organism evidence="10 11">
    <name type="scientific">Gemmatimonas aurantiaca</name>
    <dbReference type="NCBI Taxonomy" id="173480"/>
    <lineage>
        <taxon>Bacteria</taxon>
        <taxon>Pseudomonadati</taxon>
        <taxon>Gemmatimonadota</taxon>
        <taxon>Gemmatimonadia</taxon>
        <taxon>Gemmatimonadales</taxon>
        <taxon>Gemmatimonadaceae</taxon>
        <taxon>Gemmatimonas</taxon>
    </lineage>
</organism>
<evidence type="ECO:0000313" key="11">
    <source>
        <dbReference type="Proteomes" id="UP000264071"/>
    </source>
</evidence>
<evidence type="ECO:0000256" key="3">
    <source>
        <dbReference type="ARBA" id="ARBA00022630"/>
    </source>
</evidence>
<evidence type="ECO:0008006" key="12">
    <source>
        <dbReference type="Google" id="ProtNLM"/>
    </source>
</evidence>
<feature type="transmembrane region" description="Helical" evidence="9">
    <location>
        <begin position="53"/>
        <end position="72"/>
    </location>
</feature>
<dbReference type="Pfam" id="PF03116">
    <property type="entry name" value="NQR2_RnfD_RnfE"/>
    <property type="match status" value="1"/>
</dbReference>
<dbReference type="GO" id="GO:0055085">
    <property type="term" value="P:transmembrane transport"/>
    <property type="evidence" value="ECO:0007669"/>
    <property type="project" value="InterPro"/>
</dbReference>
<feature type="transmembrane region" description="Helical" evidence="9">
    <location>
        <begin position="101"/>
        <end position="118"/>
    </location>
</feature>
<evidence type="ECO:0000313" key="10">
    <source>
        <dbReference type="EMBL" id="HCT57422.1"/>
    </source>
</evidence>
<comment type="caution">
    <text evidence="10">The sequence shown here is derived from an EMBL/GenBank/DDBJ whole genome shotgun (WGS) entry which is preliminary data.</text>
</comment>
<dbReference type="AlphaFoldDB" id="A0A3D4V9L7"/>
<keyword evidence="3" id="KW-0285">Flavoprotein</keyword>
<sequence length="315" mass="34184">MKGAVGTPCMLVPASAFPIRAPPCPPHDFPHPVTSHLRADWPHLFRWLRSPKGLFTGVLLVLSVPAVLHAGWALVWPSLLAAIVTAALCDLPLLRWRDDSWSVPDGAMLTGWLVALVLSPHQPWYVAAAASAIGIGAKHALRVKRANVLNPAAAGVVATYFLFGSGQSWWGALPEMPTPWIALLLITGVFMTWRLHKAPLALSFLGVYYLIATGLAFVGEPARVVALYRAPDVHMALFFAGFMATDPPTSPPRYGDQLKYGAIAAVVSMVLYMTVGAVYFLLGGLLAANLWEGWRKWQQARQHRRATPTTSAITT</sequence>
<proteinExistence type="predicted"/>
<accession>A0A3D4V9L7</accession>
<dbReference type="EMBL" id="DPIY01000009">
    <property type="protein sequence ID" value="HCT57422.1"/>
    <property type="molecule type" value="Genomic_DNA"/>
</dbReference>
<evidence type="ECO:0000256" key="2">
    <source>
        <dbReference type="ARBA" id="ARBA00022553"/>
    </source>
</evidence>
<keyword evidence="2" id="KW-0597">Phosphoprotein</keyword>
<dbReference type="InterPro" id="IPR004338">
    <property type="entry name" value="NqrB/RnfD"/>
</dbReference>
<evidence type="ECO:0000256" key="6">
    <source>
        <dbReference type="ARBA" id="ARBA00022967"/>
    </source>
</evidence>
<reference evidence="10 11" key="1">
    <citation type="journal article" date="2018" name="Nat. Biotechnol.">
        <title>A standardized bacterial taxonomy based on genome phylogeny substantially revises the tree of life.</title>
        <authorList>
            <person name="Parks D.H."/>
            <person name="Chuvochina M."/>
            <person name="Waite D.W."/>
            <person name="Rinke C."/>
            <person name="Skarshewski A."/>
            <person name="Chaumeil P.A."/>
            <person name="Hugenholtz P."/>
        </authorList>
    </citation>
    <scope>NUCLEOTIDE SEQUENCE [LARGE SCALE GENOMIC DNA]</scope>
    <source>
        <strain evidence="10">UBA8844</strain>
    </source>
</reference>
<feature type="transmembrane region" description="Helical" evidence="9">
    <location>
        <begin position="176"/>
        <end position="193"/>
    </location>
</feature>
<keyword evidence="8 9" id="KW-0472">Membrane</keyword>
<dbReference type="PANTHER" id="PTHR30578:SF1">
    <property type="entry name" value="NA(+)-TRANSLOCATING NADH-QUINONE REDUCTASE SUBUNIT B"/>
    <property type="match status" value="1"/>
</dbReference>
<keyword evidence="4" id="KW-0288">FMN</keyword>
<feature type="transmembrane region" description="Helical" evidence="9">
    <location>
        <begin position="148"/>
        <end position="170"/>
    </location>
</feature>
<evidence type="ECO:0000256" key="9">
    <source>
        <dbReference type="SAM" id="Phobius"/>
    </source>
</evidence>
<dbReference type="PANTHER" id="PTHR30578">
    <property type="entry name" value="ELECTRON TRANSPORT COMPLEX PROTEIN RNFD"/>
    <property type="match status" value="1"/>
</dbReference>
<name>A0A3D4V9L7_9BACT</name>
<evidence type="ECO:0000256" key="5">
    <source>
        <dbReference type="ARBA" id="ARBA00022692"/>
    </source>
</evidence>
<evidence type="ECO:0000256" key="7">
    <source>
        <dbReference type="ARBA" id="ARBA00022989"/>
    </source>
</evidence>
<keyword evidence="7 9" id="KW-1133">Transmembrane helix</keyword>
<gene>
    <name evidence="10" type="ORF">DGD08_09455</name>
</gene>
<keyword evidence="5 9" id="KW-0812">Transmembrane</keyword>
<protein>
    <recommendedName>
        <fullName evidence="12">RnfABCDGE type electron transport complex subunit D</fullName>
    </recommendedName>
</protein>
<dbReference type="Proteomes" id="UP000264071">
    <property type="component" value="Unassembled WGS sequence"/>
</dbReference>
<evidence type="ECO:0000256" key="4">
    <source>
        <dbReference type="ARBA" id="ARBA00022643"/>
    </source>
</evidence>
<feature type="transmembrane region" description="Helical" evidence="9">
    <location>
        <begin position="200"/>
        <end position="219"/>
    </location>
</feature>
<evidence type="ECO:0000256" key="1">
    <source>
        <dbReference type="ARBA" id="ARBA00022448"/>
    </source>
</evidence>
<keyword evidence="1" id="KW-0813">Transport</keyword>
<dbReference type="GO" id="GO:0005886">
    <property type="term" value="C:plasma membrane"/>
    <property type="evidence" value="ECO:0007669"/>
    <property type="project" value="TreeGrafter"/>
</dbReference>